<sequence>MCHQAIVILRCGHKSENLSSFDKCRHLLKLQRDEDNKTRLFSRRKKLTNCGNVTTDCRRDDSRVCGACYDKQKQELRAQREREQRAEAKRNEQKSEILRSRVEYDSRERERQQQVEAERQKGMQRDAWRRKAEQEDDQRKRERRAQTQLPVRQRGPQRPVQVVSPIPMHFAQAASVHGGSPSMDWSEPYYAPGPYRRPVDLVDDIVNMYHQRSPTIDISEPFNPGFQQANTANPNLNRNPERHIGLGIHVPSSSQQSSGLRRYYGRPSCLSEHVLEKARAKQSRIPSPPRRKVAFTDTARLTRSKSTKSKASASSSLSGKSKASRPAPVPQGPNPVVAHLQASTDKQHKPTNNSASSLTSIRNVLSRFTSRSNFRGRATPSPLGKLSGMTQRVSGTFNALAGQKSPSPEWVCYDAREIERQARQSLMK</sequence>
<gene>
    <name evidence="2" type="ORF">QBC36DRAFT_183746</name>
</gene>
<dbReference type="Proteomes" id="UP001302321">
    <property type="component" value="Unassembled WGS sequence"/>
</dbReference>
<proteinExistence type="predicted"/>
<evidence type="ECO:0000313" key="3">
    <source>
        <dbReference type="Proteomes" id="UP001302321"/>
    </source>
</evidence>
<reference evidence="2" key="2">
    <citation type="submission" date="2023-05" db="EMBL/GenBank/DDBJ databases">
        <authorList>
            <consortium name="Lawrence Berkeley National Laboratory"/>
            <person name="Steindorff A."/>
            <person name="Hensen N."/>
            <person name="Bonometti L."/>
            <person name="Westerberg I."/>
            <person name="Brannstrom I.O."/>
            <person name="Guillou S."/>
            <person name="Cros-Aarteil S."/>
            <person name="Calhoun S."/>
            <person name="Haridas S."/>
            <person name="Kuo A."/>
            <person name="Mondo S."/>
            <person name="Pangilinan J."/>
            <person name="Riley R."/>
            <person name="Labutti K."/>
            <person name="Andreopoulos B."/>
            <person name="Lipzen A."/>
            <person name="Chen C."/>
            <person name="Yanf M."/>
            <person name="Daum C."/>
            <person name="Ng V."/>
            <person name="Clum A."/>
            <person name="Ohm R."/>
            <person name="Martin F."/>
            <person name="Silar P."/>
            <person name="Natvig D."/>
            <person name="Lalanne C."/>
            <person name="Gautier V."/>
            <person name="Ament-Velasquez S.L."/>
            <person name="Kruys A."/>
            <person name="Hutchinson M.I."/>
            <person name="Powell A.J."/>
            <person name="Barry K."/>
            <person name="Miller A.N."/>
            <person name="Grigoriev I.V."/>
            <person name="Debuchy R."/>
            <person name="Gladieux P."/>
            <person name="Thoren M.H."/>
            <person name="Johannesson H."/>
        </authorList>
    </citation>
    <scope>NUCLEOTIDE SEQUENCE</scope>
    <source>
        <strain evidence="2">CBS 892.96</strain>
    </source>
</reference>
<feature type="region of interest" description="Disordered" evidence="1">
    <location>
        <begin position="233"/>
        <end position="263"/>
    </location>
</feature>
<evidence type="ECO:0000313" key="2">
    <source>
        <dbReference type="EMBL" id="KAK4177984.1"/>
    </source>
</evidence>
<accession>A0AAN7A969</accession>
<name>A0AAN7A969_9PEZI</name>
<feature type="compositionally biased region" description="Low complexity" evidence="1">
    <location>
        <begin position="309"/>
        <end position="325"/>
    </location>
</feature>
<feature type="compositionally biased region" description="Basic and acidic residues" evidence="1">
    <location>
        <begin position="80"/>
        <end position="140"/>
    </location>
</feature>
<evidence type="ECO:0000256" key="1">
    <source>
        <dbReference type="SAM" id="MobiDB-lite"/>
    </source>
</evidence>
<keyword evidence="3" id="KW-1185">Reference proteome</keyword>
<dbReference type="AlphaFoldDB" id="A0AAN7A969"/>
<feature type="region of interest" description="Disordered" evidence="1">
    <location>
        <begin position="276"/>
        <end position="337"/>
    </location>
</feature>
<organism evidence="2 3">
    <name type="scientific">Triangularia setosa</name>
    <dbReference type="NCBI Taxonomy" id="2587417"/>
    <lineage>
        <taxon>Eukaryota</taxon>
        <taxon>Fungi</taxon>
        <taxon>Dikarya</taxon>
        <taxon>Ascomycota</taxon>
        <taxon>Pezizomycotina</taxon>
        <taxon>Sordariomycetes</taxon>
        <taxon>Sordariomycetidae</taxon>
        <taxon>Sordariales</taxon>
        <taxon>Podosporaceae</taxon>
        <taxon>Triangularia</taxon>
    </lineage>
</organism>
<protein>
    <submittedName>
        <fullName evidence="2">Uncharacterized protein</fullName>
    </submittedName>
</protein>
<feature type="region of interest" description="Disordered" evidence="1">
    <location>
        <begin position="80"/>
        <end position="158"/>
    </location>
</feature>
<dbReference type="EMBL" id="MU866150">
    <property type="protein sequence ID" value="KAK4177984.1"/>
    <property type="molecule type" value="Genomic_DNA"/>
</dbReference>
<reference evidence="2" key="1">
    <citation type="journal article" date="2023" name="Mol. Phylogenet. Evol.">
        <title>Genome-scale phylogeny and comparative genomics of the fungal order Sordariales.</title>
        <authorList>
            <person name="Hensen N."/>
            <person name="Bonometti L."/>
            <person name="Westerberg I."/>
            <person name="Brannstrom I.O."/>
            <person name="Guillou S."/>
            <person name="Cros-Aarteil S."/>
            <person name="Calhoun S."/>
            <person name="Haridas S."/>
            <person name="Kuo A."/>
            <person name="Mondo S."/>
            <person name="Pangilinan J."/>
            <person name="Riley R."/>
            <person name="LaButti K."/>
            <person name="Andreopoulos B."/>
            <person name="Lipzen A."/>
            <person name="Chen C."/>
            <person name="Yan M."/>
            <person name="Daum C."/>
            <person name="Ng V."/>
            <person name="Clum A."/>
            <person name="Steindorff A."/>
            <person name="Ohm R.A."/>
            <person name="Martin F."/>
            <person name="Silar P."/>
            <person name="Natvig D.O."/>
            <person name="Lalanne C."/>
            <person name="Gautier V."/>
            <person name="Ament-Velasquez S.L."/>
            <person name="Kruys A."/>
            <person name="Hutchinson M.I."/>
            <person name="Powell A.J."/>
            <person name="Barry K."/>
            <person name="Miller A.N."/>
            <person name="Grigoriev I.V."/>
            <person name="Debuchy R."/>
            <person name="Gladieux P."/>
            <person name="Hiltunen Thoren M."/>
            <person name="Johannesson H."/>
        </authorList>
    </citation>
    <scope>NUCLEOTIDE SEQUENCE</scope>
    <source>
        <strain evidence="2">CBS 892.96</strain>
    </source>
</reference>
<comment type="caution">
    <text evidence="2">The sequence shown here is derived from an EMBL/GenBank/DDBJ whole genome shotgun (WGS) entry which is preliminary data.</text>
</comment>